<evidence type="ECO:0000313" key="3">
    <source>
        <dbReference type="Proteomes" id="UP001432039"/>
    </source>
</evidence>
<gene>
    <name evidence="2" type="ORF">OG517_33060</name>
</gene>
<dbReference type="RefSeq" id="WP_328964228.1">
    <property type="nucleotide sequence ID" value="NZ_CP108090.1"/>
</dbReference>
<accession>A0ABZ1TLH4</accession>
<feature type="compositionally biased region" description="Basic and acidic residues" evidence="1">
    <location>
        <begin position="26"/>
        <end position="37"/>
    </location>
</feature>
<evidence type="ECO:0000256" key="1">
    <source>
        <dbReference type="SAM" id="MobiDB-lite"/>
    </source>
</evidence>
<dbReference type="Proteomes" id="UP001432039">
    <property type="component" value="Chromosome"/>
</dbReference>
<dbReference type="EMBL" id="CP108090">
    <property type="protein sequence ID" value="WUQ15851.1"/>
    <property type="molecule type" value="Genomic_DNA"/>
</dbReference>
<sequence length="85" mass="9380">MANDDHSRRGPVRRSEQPTLEGQFVSERRYGSPKRPETGPNYSIDSKGTTLPVIAIPSLKGDGTYDQDESGRELVHGLDVTLVLQ</sequence>
<feature type="region of interest" description="Disordered" evidence="1">
    <location>
        <begin position="1"/>
        <end position="48"/>
    </location>
</feature>
<evidence type="ECO:0000313" key="2">
    <source>
        <dbReference type="EMBL" id="WUQ15851.1"/>
    </source>
</evidence>
<feature type="compositionally biased region" description="Basic and acidic residues" evidence="1">
    <location>
        <begin position="1"/>
        <end position="16"/>
    </location>
</feature>
<proteinExistence type="predicted"/>
<name>A0ABZ1TLH4_STRVG</name>
<keyword evidence="3" id="KW-1185">Reference proteome</keyword>
<organism evidence="2 3">
    <name type="scientific">Streptomyces virginiae</name>
    <name type="common">Streptomyces cinnamonensis</name>
    <dbReference type="NCBI Taxonomy" id="1961"/>
    <lineage>
        <taxon>Bacteria</taxon>
        <taxon>Bacillati</taxon>
        <taxon>Actinomycetota</taxon>
        <taxon>Actinomycetes</taxon>
        <taxon>Kitasatosporales</taxon>
        <taxon>Streptomycetaceae</taxon>
        <taxon>Streptomyces</taxon>
    </lineage>
</organism>
<protein>
    <submittedName>
        <fullName evidence="2">Uncharacterized protein</fullName>
    </submittedName>
</protein>
<reference evidence="2" key="1">
    <citation type="submission" date="2022-10" db="EMBL/GenBank/DDBJ databases">
        <title>The complete genomes of actinobacterial strains from the NBC collection.</title>
        <authorList>
            <person name="Joergensen T.S."/>
            <person name="Alvarez Arevalo M."/>
            <person name="Sterndorff E.B."/>
            <person name="Faurdal D."/>
            <person name="Vuksanovic O."/>
            <person name="Mourched A.-S."/>
            <person name="Charusanti P."/>
            <person name="Shaw S."/>
            <person name="Blin K."/>
            <person name="Weber T."/>
        </authorList>
    </citation>
    <scope>NUCLEOTIDE SEQUENCE</scope>
    <source>
        <strain evidence="2">NBC_00248</strain>
    </source>
</reference>